<comment type="caution">
    <text evidence="1">The sequence shown here is derived from an EMBL/GenBank/DDBJ whole genome shotgun (WGS) entry which is preliminary data.</text>
</comment>
<reference evidence="1" key="1">
    <citation type="journal article" date="2015" name="Nature">
        <title>Complex archaea that bridge the gap between prokaryotes and eukaryotes.</title>
        <authorList>
            <person name="Spang A."/>
            <person name="Saw J.H."/>
            <person name="Jorgensen S.L."/>
            <person name="Zaremba-Niedzwiedzka K."/>
            <person name="Martijn J."/>
            <person name="Lind A.E."/>
            <person name="van Eijk R."/>
            <person name="Schleper C."/>
            <person name="Guy L."/>
            <person name="Ettema T.J."/>
        </authorList>
    </citation>
    <scope>NUCLEOTIDE SEQUENCE</scope>
</reference>
<gene>
    <name evidence="1" type="ORF">LCGC14_2321920</name>
</gene>
<organism evidence="1">
    <name type="scientific">marine sediment metagenome</name>
    <dbReference type="NCBI Taxonomy" id="412755"/>
    <lineage>
        <taxon>unclassified sequences</taxon>
        <taxon>metagenomes</taxon>
        <taxon>ecological metagenomes</taxon>
    </lineage>
</organism>
<accession>A0A0F9EV23</accession>
<proteinExistence type="predicted"/>
<evidence type="ECO:0000313" key="1">
    <source>
        <dbReference type="EMBL" id="KKL48800.1"/>
    </source>
</evidence>
<protein>
    <submittedName>
        <fullName evidence="1">Uncharacterized protein</fullName>
    </submittedName>
</protein>
<name>A0A0F9EV23_9ZZZZ</name>
<sequence length="71" mass="7766">MKVNTIVDAVSEYAYGSLSRLWPAFGNNPATESNIRTALTAVLSPLGYCCYSELPFQTEKGTMRVDFGAIQ</sequence>
<dbReference type="AlphaFoldDB" id="A0A0F9EV23"/>
<dbReference type="EMBL" id="LAZR01033190">
    <property type="protein sequence ID" value="KKL48800.1"/>
    <property type="molecule type" value="Genomic_DNA"/>
</dbReference>
<feature type="non-terminal residue" evidence="1">
    <location>
        <position position="71"/>
    </location>
</feature>